<keyword evidence="7" id="KW-0378">Hydrolase</keyword>
<dbReference type="PANTHER" id="PTHR11200">
    <property type="entry name" value="INOSITOL 5-PHOSPHATASE"/>
    <property type="match status" value="1"/>
</dbReference>
<dbReference type="InterPro" id="IPR046985">
    <property type="entry name" value="IP5"/>
</dbReference>
<proteinExistence type="inferred from homology"/>
<feature type="compositionally biased region" description="Low complexity" evidence="9">
    <location>
        <begin position="1005"/>
        <end position="1035"/>
    </location>
</feature>
<dbReference type="OrthoDB" id="405996at2759"/>
<dbReference type="Proteomes" id="UP000199727">
    <property type="component" value="Unassembled WGS sequence"/>
</dbReference>
<evidence type="ECO:0000259" key="10">
    <source>
        <dbReference type="PROSITE" id="PS50275"/>
    </source>
</evidence>
<dbReference type="FunFam" id="3.60.10.10:FF:000029">
    <property type="entry name" value="Inositol polyphosphate 5-phosphatase"/>
    <property type="match status" value="1"/>
</dbReference>
<evidence type="ECO:0000256" key="8">
    <source>
        <dbReference type="ARBA" id="ARBA00022927"/>
    </source>
</evidence>
<feature type="domain" description="SAC" evidence="10">
    <location>
        <begin position="171"/>
        <end position="539"/>
    </location>
</feature>
<comment type="similarity">
    <text evidence="2">Belongs to the synaptojanin family.</text>
</comment>
<feature type="compositionally biased region" description="Polar residues" evidence="9">
    <location>
        <begin position="970"/>
        <end position="992"/>
    </location>
</feature>
<protein>
    <recommendedName>
        <fullName evidence="4">phosphoinositide 5-phosphatase</fullName>
        <ecNumber evidence="4">3.1.3.36</ecNumber>
    </recommendedName>
</protein>
<dbReference type="GO" id="GO:0043813">
    <property type="term" value="F:phosphatidylinositol-3,5-bisphosphate 5-phosphatase activity"/>
    <property type="evidence" value="ECO:0007669"/>
    <property type="project" value="TreeGrafter"/>
</dbReference>
<feature type="compositionally biased region" description="Basic and acidic residues" evidence="9">
    <location>
        <begin position="1156"/>
        <end position="1170"/>
    </location>
</feature>
<feature type="compositionally biased region" description="Polar residues" evidence="9">
    <location>
        <begin position="1051"/>
        <end position="1063"/>
    </location>
</feature>
<dbReference type="GO" id="GO:0005737">
    <property type="term" value="C:cytoplasm"/>
    <property type="evidence" value="ECO:0007669"/>
    <property type="project" value="UniProtKB-SubCell"/>
</dbReference>
<dbReference type="EC" id="3.1.3.36" evidence="4"/>
<name>A0A854Q5Z9_CRYNE</name>
<gene>
    <name evidence="11" type="ORF">C361_06140</name>
</gene>
<comment type="similarity">
    <text evidence="3">In the central section; belongs to the inositol 1,4,5-trisphosphate 5-phosphatase family.</text>
</comment>
<dbReference type="GO" id="GO:0015031">
    <property type="term" value="P:protein transport"/>
    <property type="evidence" value="ECO:0007669"/>
    <property type="project" value="UniProtKB-KW"/>
</dbReference>
<evidence type="ECO:0000256" key="1">
    <source>
        <dbReference type="ARBA" id="ARBA00004496"/>
    </source>
</evidence>
<dbReference type="GO" id="GO:0016020">
    <property type="term" value="C:membrane"/>
    <property type="evidence" value="ECO:0007669"/>
    <property type="project" value="TreeGrafter"/>
</dbReference>
<evidence type="ECO:0000313" key="11">
    <source>
        <dbReference type="EMBL" id="OXG12952.1"/>
    </source>
</evidence>
<evidence type="ECO:0000256" key="7">
    <source>
        <dbReference type="ARBA" id="ARBA00022801"/>
    </source>
</evidence>
<comment type="subcellular location">
    <subcellularLocation>
        <location evidence="1">Cytoplasm</location>
    </subcellularLocation>
</comment>
<dbReference type="InterPro" id="IPR036691">
    <property type="entry name" value="Endo/exonu/phosph_ase_sf"/>
</dbReference>
<dbReference type="InterPro" id="IPR002013">
    <property type="entry name" value="SAC_dom"/>
</dbReference>
<dbReference type="GO" id="GO:0046856">
    <property type="term" value="P:phosphatidylinositol dephosphorylation"/>
    <property type="evidence" value="ECO:0007669"/>
    <property type="project" value="InterPro"/>
</dbReference>
<keyword evidence="5" id="KW-0813">Transport</keyword>
<evidence type="ECO:0000256" key="5">
    <source>
        <dbReference type="ARBA" id="ARBA00022448"/>
    </source>
</evidence>
<evidence type="ECO:0000313" key="12">
    <source>
        <dbReference type="Proteomes" id="UP000199727"/>
    </source>
</evidence>
<dbReference type="Pfam" id="PF02383">
    <property type="entry name" value="Syja_N"/>
    <property type="match status" value="1"/>
</dbReference>
<dbReference type="EMBL" id="AMKT01000083">
    <property type="protein sequence ID" value="OXG12952.1"/>
    <property type="molecule type" value="Genomic_DNA"/>
</dbReference>
<dbReference type="Gene3D" id="3.60.10.10">
    <property type="entry name" value="Endonuclease/exonuclease/phosphatase"/>
    <property type="match status" value="1"/>
</dbReference>
<feature type="compositionally biased region" description="Low complexity" evidence="9">
    <location>
        <begin position="1064"/>
        <end position="1105"/>
    </location>
</feature>
<dbReference type="SMART" id="SM00128">
    <property type="entry name" value="IPPc"/>
    <property type="match status" value="1"/>
</dbReference>
<evidence type="ECO:0000256" key="6">
    <source>
        <dbReference type="ARBA" id="ARBA00022490"/>
    </source>
</evidence>
<keyword evidence="8" id="KW-0653">Protein transport</keyword>
<feature type="compositionally biased region" description="Pro residues" evidence="9">
    <location>
        <begin position="1036"/>
        <end position="1047"/>
    </location>
</feature>
<feature type="compositionally biased region" description="Low complexity" evidence="9">
    <location>
        <begin position="1143"/>
        <end position="1155"/>
    </location>
</feature>
<keyword evidence="6" id="KW-0963">Cytoplasm</keyword>
<evidence type="ECO:0000256" key="4">
    <source>
        <dbReference type="ARBA" id="ARBA00013044"/>
    </source>
</evidence>
<evidence type="ECO:0000256" key="9">
    <source>
        <dbReference type="SAM" id="MobiDB-lite"/>
    </source>
</evidence>
<organism evidence="11 12">
    <name type="scientific">Cryptococcus neoformans Tu259-1</name>
    <dbReference type="NCBI Taxonomy" id="1230072"/>
    <lineage>
        <taxon>Eukaryota</taxon>
        <taxon>Fungi</taxon>
        <taxon>Dikarya</taxon>
        <taxon>Basidiomycota</taxon>
        <taxon>Agaricomycotina</taxon>
        <taxon>Tremellomycetes</taxon>
        <taxon>Tremellales</taxon>
        <taxon>Cryptococcaceae</taxon>
        <taxon>Cryptococcus</taxon>
        <taxon>Cryptococcus neoformans species complex</taxon>
    </lineage>
</organism>
<feature type="region of interest" description="Disordered" evidence="9">
    <location>
        <begin position="968"/>
        <end position="1309"/>
    </location>
</feature>
<dbReference type="PROSITE" id="PS50275">
    <property type="entry name" value="SAC"/>
    <property type="match status" value="1"/>
</dbReference>
<comment type="caution">
    <text evidence="11">The sequence shown here is derived from an EMBL/GenBank/DDBJ whole genome shotgun (WGS) entry which is preliminary data.</text>
</comment>
<feature type="compositionally biased region" description="Polar residues" evidence="9">
    <location>
        <begin position="1254"/>
        <end position="1271"/>
    </location>
</feature>
<dbReference type="PANTHER" id="PTHR11200:SF257">
    <property type="entry name" value="PHOSPHOINOSITIDE 5-PHOSPHATASE"/>
    <property type="match status" value="1"/>
</dbReference>
<dbReference type="Pfam" id="PF22669">
    <property type="entry name" value="Exo_endo_phos2"/>
    <property type="match status" value="1"/>
</dbReference>
<accession>A0A854Q5Z9</accession>
<dbReference type="SUPFAM" id="SSF56219">
    <property type="entry name" value="DNase I-like"/>
    <property type="match status" value="1"/>
</dbReference>
<dbReference type="InterPro" id="IPR000300">
    <property type="entry name" value="IPPc"/>
</dbReference>
<reference evidence="11 12" key="1">
    <citation type="submission" date="2017-06" db="EMBL/GenBank/DDBJ databases">
        <title>Global population genomics of the pathogenic fungus Cryptococcus neoformans var. grubii.</title>
        <authorList>
            <person name="Cuomo C."/>
            <person name="Litvintseva A."/>
            <person name="Chen Y."/>
            <person name="Young S."/>
            <person name="Zeng Q."/>
            <person name="Chapman S."/>
            <person name="Gujja S."/>
            <person name="Saif S."/>
            <person name="Birren B."/>
        </authorList>
    </citation>
    <scope>NUCLEOTIDE SEQUENCE [LARGE SCALE GENOMIC DNA]</scope>
    <source>
        <strain evidence="11 12">Tu259-1</strain>
    </source>
</reference>
<feature type="compositionally biased region" description="Basic and acidic residues" evidence="9">
    <location>
        <begin position="1244"/>
        <end position="1253"/>
    </location>
</feature>
<dbReference type="GO" id="GO:0004439">
    <property type="term" value="F:phosphatidylinositol-4,5-bisphosphate 5-phosphatase activity"/>
    <property type="evidence" value="ECO:0007669"/>
    <property type="project" value="UniProtKB-EC"/>
</dbReference>
<sequence>MPGALYLRPSPRAFFLVADSHALVFRQPSSSESKASRGVVVAEFLPLEEVDYNDLIKVRGRADGVLGVVSVPSERSPIPEIFLLLLTHSTSLPPLIPCSSLQPSRIISVEFHSLSSPFWDQPELTNAARSLDNGYDDEYDEVSATYAAAGGNATPMSAAQQAGLQHPCSGMKKYLESGSFFFAQDCKWDISSRLSSSSNWVKEQQSSSGGGHPLEDFDERFVWNKSLLEPFLDFRKGLGEEMRQSLDEQAMLIPIIQGFCGSLPIHTGRSSISALGMISRLSWKRAGARFRTRGIDDDGQVANFVETEVLLALEDVCMSYVQVRGSVPLFWQQPSAGLGTLQQRVEITRPPQATQPAFDKHFLELLSEYNSIHAINLLGQKDAESMLSQAYSSHLASLKSALDKAPPEEKERMNAAPRGALELSPYDFHSAVRLGGHDKVRYDLDKSLREVVSSRERFGWTVVDMDNGDVVEEQQGVFRTNCLDCLDRTNYVQDVLSTLTITSFLSSVSSPLLSSPTLWSAHRELWADNGDRLSKIYAGTGALNTSATRSGKKTFAGLLSDATKSVGRAYINNFQDKGKQAAIDMLLGMMAGQRPVILFDPISESVQAALATRANEYSSNRKVTIFSGTWNLNGKAPNEALDSWLFPPNTPEPDIYMIAFQEIVELTAGQILQTDPAKKRMWEKFIMDTFAMRKGGKDSDYMLFRGDQLVGTALIIVVKKHLVPHIRNVESATKKTGLQGLSGNKGGVAIRLNLYDSTICFVTCHLAAGHSNVGDRNADWRTVVGGTRFLRGKVIEDHEIIIWAADFNYRVSLSNLEVRDLVKANDLDALLGADQLLKAMDAGEVFMGYNEGAIRFPPTYKYDNGTGNYDTSEKQRIPAWTDRVLFKGSSLRLQEYTRAELMTSDHRPVYAVFEATIREIDRAKKEKIAKELVHGLIKSGGEKKLAAKVGVEIGDGGARDLARGMAKVGLSSSKNQRYPRRPNSSASTSEKGSPTLAAGRIRSISTLQPPSTSASSSLRALAPSRSSSSLSLKARPTPPLPPRPNLPFRPSQTFLHSPTKPTTRLQAPPSLPPALRSRSTSHASANGTGSGSSATSAYPGATSPAVTPSSTGDFVIIPQPSTSDINVSAGARGAPPLPPRVTPAPSTKISPSKSTIKIDSEQKAQARREAPPIPRKSLDINGSPPKEGLMSPVTPDVLKPKNILAGAAGASVNTGTRTRPIPPKPLTKTSSGSVAAMVASLNGNDKKTNDDTRTSNPQSTVTSADAEQSAGSGPGMTDRADVSTSPKSKKPAPMVPKKPATLKGAGAEQ</sequence>
<evidence type="ECO:0000256" key="3">
    <source>
        <dbReference type="ARBA" id="ARBA00009678"/>
    </source>
</evidence>
<evidence type="ECO:0000256" key="2">
    <source>
        <dbReference type="ARBA" id="ARBA00008943"/>
    </source>
</evidence>